<dbReference type="RefSeq" id="WP_018472856.1">
    <property type="nucleotide sequence ID" value="NZ_BMWX01000003.1"/>
</dbReference>
<feature type="transmembrane region" description="Helical" evidence="2">
    <location>
        <begin position="131"/>
        <end position="154"/>
    </location>
</feature>
<comment type="caution">
    <text evidence="4">The sequence shown here is derived from an EMBL/GenBank/DDBJ whole genome shotgun (WGS) entry which is preliminary data.</text>
</comment>
<keyword evidence="2" id="KW-0472">Membrane</keyword>
<dbReference type="Proteomes" id="UP000619457">
    <property type="component" value="Unassembled WGS sequence"/>
</dbReference>
<organism evidence="4 5">
    <name type="scientific">Echinicola pacifica</name>
    <dbReference type="NCBI Taxonomy" id="346377"/>
    <lineage>
        <taxon>Bacteria</taxon>
        <taxon>Pseudomonadati</taxon>
        <taxon>Bacteroidota</taxon>
        <taxon>Cytophagia</taxon>
        <taxon>Cytophagales</taxon>
        <taxon>Cyclobacteriaceae</taxon>
        <taxon>Echinicola</taxon>
    </lineage>
</organism>
<accession>A0A918Q0S0</accession>
<dbReference type="PANTHER" id="PTHR34978:SF3">
    <property type="entry name" value="SLR0241 PROTEIN"/>
    <property type="match status" value="1"/>
</dbReference>
<keyword evidence="2" id="KW-0812">Transmembrane</keyword>
<dbReference type="Pfam" id="PF05569">
    <property type="entry name" value="Peptidase_M56"/>
    <property type="match status" value="1"/>
</dbReference>
<dbReference type="PANTHER" id="PTHR34978">
    <property type="entry name" value="POSSIBLE SENSOR-TRANSDUCER PROTEIN BLAR"/>
    <property type="match status" value="1"/>
</dbReference>
<reference evidence="4" key="1">
    <citation type="journal article" date="2014" name="Int. J. Syst. Evol. Microbiol.">
        <title>Complete genome sequence of Corynebacterium casei LMG S-19264T (=DSM 44701T), isolated from a smear-ripened cheese.</title>
        <authorList>
            <consortium name="US DOE Joint Genome Institute (JGI-PGF)"/>
            <person name="Walter F."/>
            <person name="Albersmeier A."/>
            <person name="Kalinowski J."/>
            <person name="Ruckert C."/>
        </authorList>
    </citation>
    <scope>NUCLEOTIDE SEQUENCE</scope>
    <source>
        <strain evidence="4">KCTC 12368</strain>
    </source>
</reference>
<evidence type="ECO:0000256" key="1">
    <source>
        <dbReference type="SAM" id="Coils"/>
    </source>
</evidence>
<dbReference type="AlphaFoldDB" id="A0A918Q0S0"/>
<feature type="transmembrane region" description="Helical" evidence="2">
    <location>
        <begin position="50"/>
        <end position="72"/>
    </location>
</feature>
<dbReference type="CDD" id="cd07341">
    <property type="entry name" value="M56_BlaR1_MecR1_like"/>
    <property type="match status" value="1"/>
</dbReference>
<protein>
    <recommendedName>
        <fullName evidence="3">Peptidase M56 domain-containing protein</fullName>
    </recommendedName>
</protein>
<feature type="transmembrane region" description="Helical" evidence="2">
    <location>
        <begin position="12"/>
        <end position="38"/>
    </location>
</feature>
<keyword evidence="5" id="KW-1185">Reference proteome</keyword>
<gene>
    <name evidence="4" type="ORF">GCM10007049_22290</name>
</gene>
<feature type="coiled-coil region" evidence="1">
    <location>
        <begin position="499"/>
        <end position="555"/>
    </location>
</feature>
<evidence type="ECO:0000313" key="5">
    <source>
        <dbReference type="Proteomes" id="UP000619457"/>
    </source>
</evidence>
<dbReference type="InterPro" id="IPR008756">
    <property type="entry name" value="Peptidase_M56"/>
</dbReference>
<reference evidence="4" key="2">
    <citation type="submission" date="2020-09" db="EMBL/GenBank/DDBJ databases">
        <authorList>
            <person name="Sun Q."/>
            <person name="Kim S."/>
        </authorList>
    </citation>
    <scope>NUCLEOTIDE SEQUENCE</scope>
    <source>
        <strain evidence="4">KCTC 12368</strain>
    </source>
</reference>
<evidence type="ECO:0000313" key="4">
    <source>
        <dbReference type="EMBL" id="GGZ28798.1"/>
    </source>
</evidence>
<evidence type="ECO:0000256" key="2">
    <source>
        <dbReference type="SAM" id="Phobius"/>
    </source>
</evidence>
<sequence>MNPFEAIFEEVYFSVIGWTLIHSVWQIMIISALVALALKFIPQRKAQKRYVVSMIGLLLILFSAIFTFDYLARQASQETKNHAHYIIGKTSKAIASIAPASPAQESIDSSASALVQPGILDKTLVYLENHLATIVNLWLLGVLFYLVKLIGSLWDLRNFHLQHRSTVPENLRAQVKAMTKEMGIYRPIKVMSSKLIQVPVTYGIVKPVILIPASMLTGISIRQLEAIIAHELAHIKRYDFLVNIIQRLMEMMFFYHPCFWWISEQLEKEREHACDDLAVQLGYSPRELATGLANLAEYSHQQSPSMTMAASGNKNPLLTRIQRIMNQNTSTKDKFSPLISATMILSLLLCGSLVLANNPSKKDAELTTQESVAPIKNSSTHYYTVKTITNHQPSNIITVDTTMVFIKKDSIPNEPMKTTTVYCSEDHKSNPMPVLELSPTPKFPNVPPMSVSPPASTLQVPTMNIAPMDIAEESLEMARIGSEISALSLTDSPEATEKIKSLEKTMDKMHAKIEEKAQKYELNMKEWEQQYELELKKWEVEMEQWQVQMEESQKEWQAKFEPLMKAFEKEMEVWEAQNEPKIKAYEAQMEAWQERQQEIEENRQP</sequence>
<proteinExistence type="predicted"/>
<feature type="domain" description="Peptidase M56" evidence="3">
    <location>
        <begin position="32"/>
        <end position="322"/>
    </location>
</feature>
<dbReference type="InterPro" id="IPR052173">
    <property type="entry name" value="Beta-lactam_resp_regulator"/>
</dbReference>
<dbReference type="Gene3D" id="3.30.2010.10">
    <property type="entry name" value="Metalloproteases ('zincins'), catalytic domain"/>
    <property type="match status" value="1"/>
</dbReference>
<keyword evidence="1" id="KW-0175">Coiled coil</keyword>
<feature type="transmembrane region" description="Helical" evidence="2">
    <location>
        <begin position="335"/>
        <end position="356"/>
    </location>
</feature>
<evidence type="ECO:0000259" key="3">
    <source>
        <dbReference type="Pfam" id="PF05569"/>
    </source>
</evidence>
<name>A0A918Q0S0_9BACT</name>
<dbReference type="EMBL" id="BMWX01000003">
    <property type="protein sequence ID" value="GGZ28798.1"/>
    <property type="molecule type" value="Genomic_DNA"/>
</dbReference>
<keyword evidence="2" id="KW-1133">Transmembrane helix</keyword>